<comment type="caution">
    <text evidence="2">The sequence shown here is derived from an EMBL/GenBank/DDBJ whole genome shotgun (WGS) entry which is preliminary data.</text>
</comment>
<dbReference type="AlphaFoldDB" id="A0A3S1HJ50"/>
<proteinExistence type="predicted"/>
<dbReference type="SUPFAM" id="SSF56672">
    <property type="entry name" value="DNA/RNA polymerases"/>
    <property type="match status" value="1"/>
</dbReference>
<dbReference type="STRING" id="188477.A0A3S1HJ50"/>
<dbReference type="EMBL" id="RQTK01000390">
    <property type="protein sequence ID" value="RUS80469.1"/>
    <property type="molecule type" value="Genomic_DNA"/>
</dbReference>
<gene>
    <name evidence="2" type="ORF">EGW08_011785</name>
</gene>
<dbReference type="Proteomes" id="UP000271974">
    <property type="component" value="Unassembled WGS sequence"/>
</dbReference>
<reference evidence="2 3" key="1">
    <citation type="submission" date="2019-01" db="EMBL/GenBank/DDBJ databases">
        <title>A draft genome assembly of the solar-powered sea slug Elysia chlorotica.</title>
        <authorList>
            <person name="Cai H."/>
            <person name="Li Q."/>
            <person name="Fang X."/>
            <person name="Li J."/>
            <person name="Curtis N.E."/>
            <person name="Altenburger A."/>
            <person name="Shibata T."/>
            <person name="Feng M."/>
            <person name="Maeda T."/>
            <person name="Schwartz J.A."/>
            <person name="Shigenobu S."/>
            <person name="Lundholm N."/>
            <person name="Nishiyama T."/>
            <person name="Yang H."/>
            <person name="Hasebe M."/>
            <person name="Li S."/>
            <person name="Pierce S.K."/>
            <person name="Wang J."/>
        </authorList>
    </citation>
    <scope>NUCLEOTIDE SEQUENCE [LARGE SCALE GENOMIC DNA]</scope>
    <source>
        <strain evidence="2">EC2010</strain>
        <tissue evidence="2">Whole organism of an adult</tissue>
    </source>
</reference>
<dbReference type="OrthoDB" id="6241411at2759"/>
<evidence type="ECO:0000313" key="3">
    <source>
        <dbReference type="Proteomes" id="UP000271974"/>
    </source>
</evidence>
<dbReference type="PROSITE" id="PS50878">
    <property type="entry name" value="RT_POL"/>
    <property type="match status" value="1"/>
</dbReference>
<dbReference type="CDD" id="cd01650">
    <property type="entry name" value="RT_nLTR_like"/>
    <property type="match status" value="1"/>
</dbReference>
<protein>
    <recommendedName>
        <fullName evidence="1">Reverse transcriptase domain-containing protein</fullName>
    </recommendedName>
</protein>
<keyword evidence="3" id="KW-1185">Reference proteome</keyword>
<organism evidence="2 3">
    <name type="scientific">Elysia chlorotica</name>
    <name type="common">Eastern emerald elysia</name>
    <name type="synonym">Sea slug</name>
    <dbReference type="NCBI Taxonomy" id="188477"/>
    <lineage>
        <taxon>Eukaryota</taxon>
        <taxon>Metazoa</taxon>
        <taxon>Spiralia</taxon>
        <taxon>Lophotrochozoa</taxon>
        <taxon>Mollusca</taxon>
        <taxon>Gastropoda</taxon>
        <taxon>Heterobranchia</taxon>
        <taxon>Euthyneura</taxon>
        <taxon>Panpulmonata</taxon>
        <taxon>Sacoglossa</taxon>
        <taxon>Placobranchoidea</taxon>
        <taxon>Plakobranchidae</taxon>
        <taxon>Elysia</taxon>
    </lineage>
</organism>
<evidence type="ECO:0000313" key="2">
    <source>
        <dbReference type="EMBL" id="RUS80469.1"/>
    </source>
</evidence>
<sequence length="239" mass="26948">MSAPSTNLSISICSIWRAESVSTEAETFVSSAYISHQELSTSDSITLQTILAVCHLLLCPCNVHHFVSPDAWEQSFIVCLYKGKGDALDRGNYRGLKLTEQVMKVLERIVDSLIRQVVSIDESQFGFVPGRGTTDAIFVVRQLQEKYLAANKRLYMAFVDLEKAFDRVPRKVIRWAMRKLGVEEWIVRLVQSMYANARSQVRVGDGYSEEFEVKVGVHQGSVLSPLLFIVILEALSREL</sequence>
<dbReference type="Pfam" id="PF00078">
    <property type="entry name" value="RVT_1"/>
    <property type="match status" value="1"/>
</dbReference>
<name>A0A3S1HJ50_ELYCH</name>
<evidence type="ECO:0000259" key="1">
    <source>
        <dbReference type="PROSITE" id="PS50878"/>
    </source>
</evidence>
<accession>A0A3S1HJ50</accession>
<dbReference type="InterPro" id="IPR043502">
    <property type="entry name" value="DNA/RNA_pol_sf"/>
</dbReference>
<feature type="domain" description="Reverse transcriptase" evidence="1">
    <location>
        <begin position="61"/>
        <end position="239"/>
    </location>
</feature>
<dbReference type="InterPro" id="IPR000477">
    <property type="entry name" value="RT_dom"/>
</dbReference>
<dbReference type="PANTHER" id="PTHR19446">
    <property type="entry name" value="REVERSE TRANSCRIPTASES"/>
    <property type="match status" value="1"/>
</dbReference>